<feature type="region of interest" description="Disordered" evidence="1">
    <location>
        <begin position="215"/>
        <end position="234"/>
    </location>
</feature>
<sequence>MPTSMIERPKMTCSMYQALKRHIMNERNKKKQEQEHDEALERQKKEKELRRKKEAEDSLTLEQTKDQISQLQHKMEQLKQEKHELFSQLKKVLHQEDESRKRAQMKDHSELLAMPQQYHTPTLPMPGHPIFMPGGPMSGRPVKYMPLPHQQYITGVKRQRSPSPPPTTSAYAPYPGGKYPTSAYGGAVKPEAYPPTGGVYGKAVKTETGVYPQQTYVTSSGHPYPQTPPQSQPTPLTYQVAAPQGGGKYPMPGQSAFTSYPNHYAHQQKQDHYPPGFRPVSRMPAQSSYLMSPTSAQDHTASPKMSSYSTDDKYKTQQMTSQPPPQAMMTSGQVGGPPKGSIVTGYPVRTSGYQPVQVRELHRVFERIEQGLDLTQGVCKNQEGC</sequence>
<dbReference type="GO" id="GO:0003712">
    <property type="term" value="F:transcription coregulator activity"/>
    <property type="evidence" value="ECO:0007669"/>
    <property type="project" value="TreeGrafter"/>
</dbReference>
<feature type="compositionally biased region" description="Polar residues" evidence="1">
    <location>
        <begin position="289"/>
        <end position="309"/>
    </location>
</feature>
<dbReference type="InterPro" id="IPR026094">
    <property type="entry name" value="GPS2"/>
</dbReference>
<feature type="region of interest" description="Disordered" evidence="1">
    <location>
        <begin position="23"/>
        <end position="68"/>
    </location>
</feature>
<protein>
    <recommendedName>
        <fullName evidence="4">G protein pathway suppressor 2</fullName>
    </recommendedName>
</protein>
<dbReference type="EMBL" id="JAODUO010000509">
    <property type="protein sequence ID" value="KAK2179151.1"/>
    <property type="molecule type" value="Genomic_DNA"/>
</dbReference>
<gene>
    <name evidence="2" type="ORF">NP493_509g01003</name>
</gene>
<proteinExistence type="predicted"/>
<accession>A0AAD9KXB8</accession>
<evidence type="ECO:0000313" key="3">
    <source>
        <dbReference type="Proteomes" id="UP001209878"/>
    </source>
</evidence>
<feature type="compositionally biased region" description="Basic and acidic residues" evidence="1">
    <location>
        <begin position="23"/>
        <end position="56"/>
    </location>
</feature>
<dbReference type="PANTHER" id="PTHR22654">
    <property type="entry name" value="G PROTEIN PATHWAY SUPPRESSOR 2"/>
    <property type="match status" value="1"/>
</dbReference>
<keyword evidence="3" id="KW-1185">Reference proteome</keyword>
<evidence type="ECO:0000313" key="2">
    <source>
        <dbReference type="EMBL" id="KAK2179151.1"/>
    </source>
</evidence>
<dbReference type="GO" id="GO:0005667">
    <property type="term" value="C:transcription regulator complex"/>
    <property type="evidence" value="ECO:0007669"/>
    <property type="project" value="TreeGrafter"/>
</dbReference>
<dbReference type="Pfam" id="PF15991">
    <property type="entry name" value="G_path_suppress"/>
    <property type="match status" value="1"/>
</dbReference>
<dbReference type="GO" id="GO:0006357">
    <property type="term" value="P:regulation of transcription by RNA polymerase II"/>
    <property type="evidence" value="ECO:0007669"/>
    <property type="project" value="TreeGrafter"/>
</dbReference>
<comment type="caution">
    <text evidence="2">The sequence shown here is derived from an EMBL/GenBank/DDBJ whole genome shotgun (WGS) entry which is preliminary data.</text>
</comment>
<reference evidence="2" key="1">
    <citation type="journal article" date="2023" name="Mol. Biol. Evol.">
        <title>Third-Generation Sequencing Reveals the Adaptive Role of the Epigenome in Three Deep-Sea Polychaetes.</title>
        <authorList>
            <person name="Perez M."/>
            <person name="Aroh O."/>
            <person name="Sun Y."/>
            <person name="Lan Y."/>
            <person name="Juniper S.K."/>
            <person name="Young C.R."/>
            <person name="Angers B."/>
            <person name="Qian P.Y."/>
        </authorList>
    </citation>
    <scope>NUCLEOTIDE SEQUENCE</scope>
    <source>
        <strain evidence="2">R07B-5</strain>
    </source>
</reference>
<name>A0AAD9KXB8_RIDPI</name>
<evidence type="ECO:0000256" key="1">
    <source>
        <dbReference type="SAM" id="MobiDB-lite"/>
    </source>
</evidence>
<dbReference type="AlphaFoldDB" id="A0AAD9KXB8"/>
<feature type="region of interest" description="Disordered" evidence="1">
    <location>
        <begin position="289"/>
        <end position="337"/>
    </location>
</feature>
<dbReference type="Proteomes" id="UP001209878">
    <property type="component" value="Unassembled WGS sequence"/>
</dbReference>
<evidence type="ECO:0008006" key="4">
    <source>
        <dbReference type="Google" id="ProtNLM"/>
    </source>
</evidence>
<feature type="region of interest" description="Disordered" evidence="1">
    <location>
        <begin position="264"/>
        <end position="283"/>
    </location>
</feature>
<dbReference type="PANTHER" id="PTHR22654:SF2">
    <property type="entry name" value="G PROTEIN PATHWAY SUPPRESSOR 2"/>
    <property type="match status" value="1"/>
</dbReference>
<organism evidence="2 3">
    <name type="scientific">Ridgeia piscesae</name>
    <name type="common">Tubeworm</name>
    <dbReference type="NCBI Taxonomy" id="27915"/>
    <lineage>
        <taxon>Eukaryota</taxon>
        <taxon>Metazoa</taxon>
        <taxon>Spiralia</taxon>
        <taxon>Lophotrochozoa</taxon>
        <taxon>Annelida</taxon>
        <taxon>Polychaeta</taxon>
        <taxon>Sedentaria</taxon>
        <taxon>Canalipalpata</taxon>
        <taxon>Sabellida</taxon>
        <taxon>Siboglinidae</taxon>
        <taxon>Ridgeia</taxon>
    </lineage>
</organism>